<evidence type="ECO:0000313" key="4">
    <source>
        <dbReference type="Proteomes" id="UP000614915"/>
    </source>
</evidence>
<keyword evidence="2" id="KW-0472">Membrane</keyword>
<sequence>MPTALSDPDDHPGQHNHSSGVFVGRDNYGSIEMVDEKTKAALRKLSKDAPDLGKLLSRALKEGVITPGTVLALETAARSINEDVARALWVASRNINEDVARWLLDASSGINEGVARMFLNAAQDIQESAKVITEATHQLQSFRLPAAAAPLPVMRSHQADSSQYIRVVLANLTRKVDRIERSTSATQATTFAAGVTLGALVVVLLVLAF</sequence>
<name>A0ABS0JQR2_9ACTN</name>
<keyword evidence="2" id="KW-0812">Transmembrane</keyword>
<dbReference type="Proteomes" id="UP000614915">
    <property type="component" value="Unassembled WGS sequence"/>
</dbReference>
<dbReference type="EMBL" id="JADOTX010000001">
    <property type="protein sequence ID" value="MBG6069385.1"/>
    <property type="molecule type" value="Genomic_DNA"/>
</dbReference>
<keyword evidence="2" id="KW-1133">Transmembrane helix</keyword>
<evidence type="ECO:0000256" key="1">
    <source>
        <dbReference type="SAM" id="MobiDB-lite"/>
    </source>
</evidence>
<reference evidence="3 4" key="1">
    <citation type="submission" date="2020-11" db="EMBL/GenBank/DDBJ databases">
        <title>Sequencing the genomes of 1000 actinobacteria strains.</title>
        <authorList>
            <person name="Klenk H.-P."/>
        </authorList>
    </citation>
    <scope>NUCLEOTIDE SEQUENCE [LARGE SCALE GENOMIC DNA]</scope>
    <source>
        <strain evidence="3 4">DSM 101692</strain>
    </source>
</reference>
<accession>A0ABS0JQR2</accession>
<feature type="region of interest" description="Disordered" evidence="1">
    <location>
        <begin position="1"/>
        <end position="23"/>
    </location>
</feature>
<feature type="transmembrane region" description="Helical" evidence="2">
    <location>
        <begin position="188"/>
        <end position="208"/>
    </location>
</feature>
<evidence type="ECO:0000256" key="2">
    <source>
        <dbReference type="SAM" id="Phobius"/>
    </source>
</evidence>
<gene>
    <name evidence="3" type="ORF">IW248_005672</name>
</gene>
<comment type="caution">
    <text evidence="3">The sequence shown here is derived from an EMBL/GenBank/DDBJ whole genome shotgun (WGS) entry which is preliminary data.</text>
</comment>
<protein>
    <submittedName>
        <fullName evidence="3">Uncharacterized protein</fullName>
    </submittedName>
</protein>
<keyword evidence="4" id="KW-1185">Reference proteome</keyword>
<dbReference type="RefSeq" id="WP_196929389.1">
    <property type="nucleotide sequence ID" value="NZ_JADOTX010000001.1"/>
</dbReference>
<organism evidence="3 4">
    <name type="scientific">Micromonospora ureilytica</name>
    <dbReference type="NCBI Taxonomy" id="709868"/>
    <lineage>
        <taxon>Bacteria</taxon>
        <taxon>Bacillati</taxon>
        <taxon>Actinomycetota</taxon>
        <taxon>Actinomycetes</taxon>
        <taxon>Micromonosporales</taxon>
        <taxon>Micromonosporaceae</taxon>
        <taxon>Micromonospora</taxon>
    </lineage>
</organism>
<evidence type="ECO:0000313" key="3">
    <source>
        <dbReference type="EMBL" id="MBG6069385.1"/>
    </source>
</evidence>
<proteinExistence type="predicted"/>